<dbReference type="InterPro" id="IPR009262">
    <property type="entry name" value="SLC35_F1/F2/F6"/>
</dbReference>
<evidence type="ECO:0000256" key="3">
    <source>
        <dbReference type="ARBA" id="ARBA00022448"/>
    </source>
</evidence>
<dbReference type="GO" id="GO:0016020">
    <property type="term" value="C:membrane"/>
    <property type="evidence" value="ECO:0007669"/>
    <property type="project" value="UniProtKB-SubCell"/>
</dbReference>
<proteinExistence type="inferred from homology"/>
<reference evidence="8 9" key="1">
    <citation type="submission" date="2024-05" db="EMBL/GenBank/DDBJ databases">
        <title>Haplotype-resolved chromosome-level genome assembly of Huyou (Citrus changshanensis).</title>
        <authorList>
            <person name="Miao C."/>
            <person name="Chen W."/>
            <person name="Wu Y."/>
            <person name="Wang L."/>
            <person name="Zhao S."/>
            <person name="Grierson D."/>
            <person name="Xu C."/>
            <person name="Chen K."/>
        </authorList>
    </citation>
    <scope>NUCLEOTIDE SEQUENCE [LARGE SCALE GENOMIC DNA]</scope>
    <source>
        <strain evidence="8">01-14</strain>
        <tissue evidence="8">Leaf</tissue>
    </source>
</reference>
<comment type="similarity">
    <text evidence="2">Belongs to the SLC35F solute transporter family.</text>
</comment>
<gene>
    <name evidence="8" type="ORF">WN944_004883</name>
</gene>
<comment type="subcellular location">
    <subcellularLocation>
        <location evidence="1">Membrane</location>
        <topology evidence="1">Multi-pass membrane protein</topology>
    </subcellularLocation>
</comment>
<evidence type="ECO:0000256" key="1">
    <source>
        <dbReference type="ARBA" id="ARBA00004141"/>
    </source>
</evidence>
<name>A0AAP0M4S5_9ROSI</name>
<keyword evidence="9" id="KW-1185">Reference proteome</keyword>
<keyword evidence="6 7" id="KW-0472">Membrane</keyword>
<evidence type="ECO:0000256" key="7">
    <source>
        <dbReference type="SAM" id="Phobius"/>
    </source>
</evidence>
<accession>A0AAP0M4S5</accession>
<evidence type="ECO:0000313" key="8">
    <source>
        <dbReference type="EMBL" id="KAK9194180.1"/>
    </source>
</evidence>
<dbReference type="Pfam" id="PF06027">
    <property type="entry name" value="SLC35F"/>
    <property type="match status" value="1"/>
</dbReference>
<comment type="caution">
    <text evidence="8">The sequence shown here is derived from an EMBL/GenBank/DDBJ whole genome shotgun (WGS) entry which is preliminary data.</text>
</comment>
<feature type="transmembrane region" description="Helical" evidence="7">
    <location>
        <begin position="60"/>
        <end position="83"/>
    </location>
</feature>
<sequence>MFFFQVFQDLYWAIYLSLLGPCSMLSFSLQNLVLAYFEFPYSHSCPMPQMQEYFVKKNDRVEVVCMIGVYGLLVSSIQLYPFLFGHMITRTNMYIRLCMELKFQLLVNLFQFSFGDNFMEYHTGESQCNLTKNAAFILNTLLDRCWSLRVWN</sequence>
<feature type="transmembrane region" description="Helical" evidence="7">
    <location>
        <begin position="12"/>
        <end position="39"/>
    </location>
</feature>
<keyword evidence="5 7" id="KW-1133">Transmembrane helix</keyword>
<keyword evidence="3" id="KW-0813">Transport</keyword>
<evidence type="ECO:0000256" key="5">
    <source>
        <dbReference type="ARBA" id="ARBA00022989"/>
    </source>
</evidence>
<dbReference type="Proteomes" id="UP001428341">
    <property type="component" value="Unassembled WGS sequence"/>
</dbReference>
<evidence type="ECO:0000256" key="4">
    <source>
        <dbReference type="ARBA" id="ARBA00022692"/>
    </source>
</evidence>
<organism evidence="8 9">
    <name type="scientific">Citrus x changshan-huyou</name>
    <dbReference type="NCBI Taxonomy" id="2935761"/>
    <lineage>
        <taxon>Eukaryota</taxon>
        <taxon>Viridiplantae</taxon>
        <taxon>Streptophyta</taxon>
        <taxon>Embryophyta</taxon>
        <taxon>Tracheophyta</taxon>
        <taxon>Spermatophyta</taxon>
        <taxon>Magnoliopsida</taxon>
        <taxon>eudicotyledons</taxon>
        <taxon>Gunneridae</taxon>
        <taxon>Pentapetalae</taxon>
        <taxon>rosids</taxon>
        <taxon>malvids</taxon>
        <taxon>Sapindales</taxon>
        <taxon>Rutaceae</taxon>
        <taxon>Aurantioideae</taxon>
        <taxon>Citrus</taxon>
    </lineage>
</organism>
<evidence type="ECO:0000313" key="9">
    <source>
        <dbReference type="Proteomes" id="UP001428341"/>
    </source>
</evidence>
<evidence type="ECO:0000256" key="6">
    <source>
        <dbReference type="ARBA" id="ARBA00023136"/>
    </source>
</evidence>
<evidence type="ECO:0000256" key="2">
    <source>
        <dbReference type="ARBA" id="ARBA00007863"/>
    </source>
</evidence>
<dbReference type="AlphaFoldDB" id="A0AAP0M4S5"/>
<dbReference type="GO" id="GO:0022857">
    <property type="term" value="F:transmembrane transporter activity"/>
    <property type="evidence" value="ECO:0007669"/>
    <property type="project" value="InterPro"/>
</dbReference>
<keyword evidence="4 7" id="KW-0812">Transmembrane</keyword>
<dbReference type="EMBL" id="JBCGBO010000006">
    <property type="protein sequence ID" value="KAK9194180.1"/>
    <property type="molecule type" value="Genomic_DNA"/>
</dbReference>
<protein>
    <submittedName>
        <fullName evidence="8">Uncharacterized protein</fullName>
    </submittedName>
</protein>